<dbReference type="PROSITE" id="PS50977">
    <property type="entry name" value="HTH_TETR_2"/>
    <property type="match status" value="1"/>
</dbReference>
<evidence type="ECO:0000256" key="1">
    <source>
        <dbReference type="ARBA" id="ARBA00023125"/>
    </source>
</evidence>
<comment type="caution">
    <text evidence="5">The sequence shown here is derived from an EMBL/GenBank/DDBJ whole genome shotgun (WGS) entry which is preliminary data.</text>
</comment>
<dbReference type="SUPFAM" id="SSF46689">
    <property type="entry name" value="Homeodomain-like"/>
    <property type="match status" value="1"/>
</dbReference>
<dbReference type="PANTHER" id="PTHR30055:SF226">
    <property type="entry name" value="HTH-TYPE TRANSCRIPTIONAL REGULATOR PKSA"/>
    <property type="match status" value="1"/>
</dbReference>
<feature type="domain" description="HTH tetR-type" evidence="4">
    <location>
        <begin position="6"/>
        <end position="66"/>
    </location>
</feature>
<keyword evidence="6" id="KW-1185">Reference proteome</keyword>
<evidence type="ECO:0000313" key="6">
    <source>
        <dbReference type="Proteomes" id="UP001597368"/>
    </source>
</evidence>
<dbReference type="InterPro" id="IPR041583">
    <property type="entry name" value="TetR_C_31"/>
</dbReference>
<evidence type="ECO:0000259" key="4">
    <source>
        <dbReference type="PROSITE" id="PS50977"/>
    </source>
</evidence>
<dbReference type="InterPro" id="IPR050109">
    <property type="entry name" value="HTH-type_TetR-like_transc_reg"/>
</dbReference>
<reference evidence="6" key="1">
    <citation type="journal article" date="2019" name="Int. J. Syst. Evol. Microbiol.">
        <title>The Global Catalogue of Microorganisms (GCM) 10K type strain sequencing project: providing services to taxonomists for standard genome sequencing and annotation.</title>
        <authorList>
            <consortium name="The Broad Institute Genomics Platform"/>
            <consortium name="The Broad Institute Genome Sequencing Center for Infectious Disease"/>
            <person name="Wu L."/>
            <person name="Ma J."/>
        </authorList>
    </citation>
    <scope>NUCLEOTIDE SEQUENCE [LARGE SCALE GENOMIC DNA]</scope>
    <source>
        <strain evidence="6">ICMP 6774ER</strain>
    </source>
</reference>
<organism evidence="5 6">
    <name type="scientific">Nonomuraea mangrovi</name>
    <dbReference type="NCBI Taxonomy" id="2316207"/>
    <lineage>
        <taxon>Bacteria</taxon>
        <taxon>Bacillati</taxon>
        <taxon>Actinomycetota</taxon>
        <taxon>Actinomycetes</taxon>
        <taxon>Streptosporangiales</taxon>
        <taxon>Streptosporangiaceae</taxon>
        <taxon>Nonomuraea</taxon>
    </lineage>
</organism>
<proteinExistence type="predicted"/>
<feature type="DNA-binding region" description="H-T-H motif" evidence="2">
    <location>
        <begin position="29"/>
        <end position="48"/>
    </location>
</feature>
<dbReference type="Gene3D" id="1.10.357.10">
    <property type="entry name" value="Tetracycline Repressor, domain 2"/>
    <property type="match status" value="1"/>
</dbReference>
<protein>
    <submittedName>
        <fullName evidence="5">TetR/AcrR family transcriptional regulator</fullName>
    </submittedName>
</protein>
<evidence type="ECO:0000256" key="2">
    <source>
        <dbReference type="PROSITE-ProRule" id="PRU00335"/>
    </source>
</evidence>
<dbReference type="Pfam" id="PF17940">
    <property type="entry name" value="TetR_C_31"/>
    <property type="match status" value="1"/>
</dbReference>
<accession>A0ABW4T9H8</accession>
<feature type="region of interest" description="Disordered" evidence="3">
    <location>
        <begin position="191"/>
        <end position="211"/>
    </location>
</feature>
<name>A0ABW4T9H8_9ACTN</name>
<gene>
    <name evidence="5" type="ORF">ACFSKW_45125</name>
</gene>
<evidence type="ECO:0000313" key="5">
    <source>
        <dbReference type="EMBL" id="MFD1938672.1"/>
    </source>
</evidence>
<dbReference type="Pfam" id="PF00440">
    <property type="entry name" value="TetR_N"/>
    <property type="match status" value="1"/>
</dbReference>
<sequence>MPPPNPQRRDHLADAAITVLAEQGSRGLTHRAVDTAAAVPAGTTSRYFRTRDALLNGVIERITHRLGERVDAYTVCPISPADLEEALVAVLTAMLTDGRHDPLALFELHLESTRNPRLRHTLTDALHGRSDLIVRQCRAAGIDISQDDAMLLEMSVLGILFTTLTTGAPESPSEPIRTAVRALLAHYQTPTATGGAGKKRVMSPKRAGSGL</sequence>
<dbReference type="EMBL" id="JBHUFV010000068">
    <property type="protein sequence ID" value="MFD1938672.1"/>
    <property type="molecule type" value="Genomic_DNA"/>
</dbReference>
<dbReference type="RefSeq" id="WP_379580757.1">
    <property type="nucleotide sequence ID" value="NZ_JBHUFV010000068.1"/>
</dbReference>
<dbReference type="InterPro" id="IPR001647">
    <property type="entry name" value="HTH_TetR"/>
</dbReference>
<dbReference type="InterPro" id="IPR009057">
    <property type="entry name" value="Homeodomain-like_sf"/>
</dbReference>
<dbReference type="Proteomes" id="UP001597368">
    <property type="component" value="Unassembled WGS sequence"/>
</dbReference>
<evidence type="ECO:0000256" key="3">
    <source>
        <dbReference type="SAM" id="MobiDB-lite"/>
    </source>
</evidence>
<dbReference type="PANTHER" id="PTHR30055">
    <property type="entry name" value="HTH-TYPE TRANSCRIPTIONAL REGULATOR RUTR"/>
    <property type="match status" value="1"/>
</dbReference>
<keyword evidence="1 2" id="KW-0238">DNA-binding</keyword>